<proteinExistence type="predicted"/>
<feature type="non-terminal residue" evidence="1">
    <location>
        <position position="52"/>
    </location>
</feature>
<organism evidence="1 2">
    <name type="scientific">Coniosporium uncinatum</name>
    <dbReference type="NCBI Taxonomy" id="93489"/>
    <lineage>
        <taxon>Eukaryota</taxon>
        <taxon>Fungi</taxon>
        <taxon>Dikarya</taxon>
        <taxon>Ascomycota</taxon>
        <taxon>Pezizomycotina</taxon>
        <taxon>Dothideomycetes</taxon>
        <taxon>Dothideomycetes incertae sedis</taxon>
        <taxon>Coniosporium</taxon>
    </lineage>
</organism>
<protein>
    <submittedName>
        <fullName evidence="1">Uncharacterized protein</fullName>
    </submittedName>
</protein>
<sequence>MSQVKQYVKVSLYLKKIADISDEQFHQHWKGQHVEIAMRNKTFTDRVRKYNQ</sequence>
<evidence type="ECO:0000313" key="2">
    <source>
        <dbReference type="Proteomes" id="UP001186974"/>
    </source>
</evidence>
<keyword evidence="2" id="KW-1185">Reference proteome</keyword>
<name>A0ACC3DI35_9PEZI</name>
<accession>A0ACC3DI35</accession>
<dbReference type="EMBL" id="JAWDJW010004217">
    <property type="protein sequence ID" value="KAK3076220.1"/>
    <property type="molecule type" value="Genomic_DNA"/>
</dbReference>
<evidence type="ECO:0000313" key="1">
    <source>
        <dbReference type="EMBL" id="KAK3076220.1"/>
    </source>
</evidence>
<reference evidence="1" key="1">
    <citation type="submission" date="2024-09" db="EMBL/GenBank/DDBJ databases">
        <title>Black Yeasts Isolated from many extreme environments.</title>
        <authorList>
            <person name="Coleine C."/>
            <person name="Stajich J.E."/>
            <person name="Selbmann L."/>
        </authorList>
    </citation>
    <scope>NUCLEOTIDE SEQUENCE</scope>
    <source>
        <strain evidence="1">CCFEE 5737</strain>
    </source>
</reference>
<gene>
    <name evidence="1" type="ORF">LTS18_013590</name>
</gene>
<comment type="caution">
    <text evidence="1">The sequence shown here is derived from an EMBL/GenBank/DDBJ whole genome shotgun (WGS) entry which is preliminary data.</text>
</comment>
<dbReference type="Proteomes" id="UP001186974">
    <property type="component" value="Unassembled WGS sequence"/>
</dbReference>